<keyword evidence="12" id="KW-1185">Reference proteome</keyword>
<reference evidence="13" key="1">
    <citation type="submission" date="2025-08" db="UniProtKB">
        <authorList>
            <consortium name="RefSeq"/>
        </authorList>
    </citation>
    <scope>IDENTIFICATION</scope>
    <source>
        <strain evidence="13">15112-1751.03</strain>
        <tissue evidence="13">Whole Adult</tissue>
    </source>
</reference>
<organism evidence="12 13">
    <name type="scientific">Drosophila albomicans</name>
    <name type="common">Fruit fly</name>
    <dbReference type="NCBI Taxonomy" id="7291"/>
    <lineage>
        <taxon>Eukaryota</taxon>
        <taxon>Metazoa</taxon>
        <taxon>Ecdysozoa</taxon>
        <taxon>Arthropoda</taxon>
        <taxon>Hexapoda</taxon>
        <taxon>Insecta</taxon>
        <taxon>Pterygota</taxon>
        <taxon>Neoptera</taxon>
        <taxon>Endopterygota</taxon>
        <taxon>Diptera</taxon>
        <taxon>Brachycera</taxon>
        <taxon>Muscomorpha</taxon>
        <taxon>Ephydroidea</taxon>
        <taxon>Drosophilidae</taxon>
        <taxon>Drosophila</taxon>
    </lineage>
</organism>
<dbReference type="SMART" id="SM00220">
    <property type="entry name" value="S_TKc"/>
    <property type="match status" value="1"/>
</dbReference>
<sequence length="827" mass="92790">MDRYAVSSLVGQGSFGCVYKAQRRCDDKVVAIKVISKRGRSNRELKNLRRECDIQARLKHPHVIEMVESFESRSDLFVVTEFAVMDLHRYLSYNGAMPEEHARRVVCHLVSALYYLHSNRILHRDLKPQNVLLDKNMHAKLCDFGLARNMTMGTHVLTSIKGTPLYMAPELLAEQPYDHQADLWSLGCIAYESMASQPPFSATSILHLVKLIKHEEVKYPSHLSSDCQSFLQGLLEKDPTMRTSWTQLLCHPFVEGKLYIPEVQAAQYSPFINPQLAKDTKRSQSSRRGADLGNVLASLHLSDAANENLTSSRDSINAIAPSDVEQLETDMEDNVHRVVVPFANVSYRQMPSMCNMPSMPNLHNMPNIPNIPNMHNMNPAAAVVAAAAGGCGGGYVPVINSQTCFVSGNSNMILNHMNDNFPIEAPIANSATSMNSKMKLAPNIKQSRSKDLEKRKLSQNLDNFSLRLGQSIDLEAQRRTTEMLTQQSQLQQQLQEKRSQQLKQSQHSNNEEKLSSENSPPCLLPGWDSCDESQSPPIENDEWLAFLHRSTQELLDGEFDSLKQHNLVSIIVAPLRNSKAIPKVLKTVAQLLSLPFVLDEQHLALDAIKSVYIDVKLVPNLMYACKLLLSQRQLTDSAASLPGATGVSLSRTLRSVSDLSAEEMSTACSLYELVCHLVHHQQQFLNQFCDAVAILAVNDMFINFLTHDFKDNNAVRLASCMLALFNCVLRELPENGELVEKIVFNPRLRLGILLQSRHQLLRQRACQMLLLLARFSLRGVQCIWNEELKSALQALADQHACQVTRLEAAQTLDELSQFSFFNVQAIA</sequence>
<dbReference type="InterPro" id="IPR017441">
    <property type="entry name" value="Protein_kinase_ATP_BS"/>
</dbReference>
<dbReference type="SUPFAM" id="SSF56112">
    <property type="entry name" value="Protein kinase-like (PK-like)"/>
    <property type="match status" value="1"/>
</dbReference>
<evidence type="ECO:0000256" key="5">
    <source>
        <dbReference type="ARBA" id="ARBA00022777"/>
    </source>
</evidence>
<dbReference type="FunFam" id="3.30.200.20:FF:000042">
    <property type="entry name" value="Aurora kinase A"/>
    <property type="match status" value="1"/>
</dbReference>
<comment type="catalytic activity">
    <reaction evidence="7">
        <text>L-threonyl-[protein] + ATP = O-phospho-L-threonyl-[protein] + ADP + H(+)</text>
        <dbReference type="Rhea" id="RHEA:46608"/>
        <dbReference type="Rhea" id="RHEA-COMP:11060"/>
        <dbReference type="Rhea" id="RHEA-COMP:11605"/>
        <dbReference type="ChEBI" id="CHEBI:15378"/>
        <dbReference type="ChEBI" id="CHEBI:30013"/>
        <dbReference type="ChEBI" id="CHEBI:30616"/>
        <dbReference type="ChEBI" id="CHEBI:61977"/>
        <dbReference type="ChEBI" id="CHEBI:456216"/>
        <dbReference type="EC" id="2.7.11.1"/>
    </reaction>
</comment>
<dbReference type="PROSITE" id="PS00108">
    <property type="entry name" value="PROTEIN_KINASE_ST"/>
    <property type="match status" value="1"/>
</dbReference>
<keyword evidence="6 9" id="KW-0067">ATP-binding</keyword>
<proteinExistence type="predicted"/>
<dbReference type="AlphaFoldDB" id="A0A6P8W6G0"/>
<dbReference type="PROSITE" id="PS00107">
    <property type="entry name" value="PROTEIN_KINASE_ATP"/>
    <property type="match status" value="1"/>
</dbReference>
<comment type="catalytic activity">
    <reaction evidence="8">
        <text>L-seryl-[protein] + ATP = O-phospho-L-seryl-[protein] + ADP + H(+)</text>
        <dbReference type="Rhea" id="RHEA:17989"/>
        <dbReference type="Rhea" id="RHEA-COMP:9863"/>
        <dbReference type="Rhea" id="RHEA-COMP:11604"/>
        <dbReference type="ChEBI" id="CHEBI:15378"/>
        <dbReference type="ChEBI" id="CHEBI:29999"/>
        <dbReference type="ChEBI" id="CHEBI:30616"/>
        <dbReference type="ChEBI" id="CHEBI:83421"/>
        <dbReference type="ChEBI" id="CHEBI:456216"/>
        <dbReference type="EC" id="2.7.11.1"/>
    </reaction>
</comment>
<dbReference type="PROSITE" id="PS50011">
    <property type="entry name" value="PROTEIN_KINASE_DOM"/>
    <property type="match status" value="1"/>
</dbReference>
<dbReference type="PANTHER" id="PTHR22983:SF6">
    <property type="entry name" value="SERINE_THREONINE-PROTEIN KINASE 36"/>
    <property type="match status" value="1"/>
</dbReference>
<evidence type="ECO:0000259" key="11">
    <source>
        <dbReference type="PROSITE" id="PS50011"/>
    </source>
</evidence>
<evidence type="ECO:0000313" key="12">
    <source>
        <dbReference type="Proteomes" id="UP000515160"/>
    </source>
</evidence>
<dbReference type="Gene3D" id="1.10.510.10">
    <property type="entry name" value="Transferase(Phosphotransferase) domain 1"/>
    <property type="match status" value="1"/>
</dbReference>
<dbReference type="FunFam" id="1.10.510.10:FF:001240">
    <property type="entry name" value="Kinase, ULK"/>
    <property type="match status" value="1"/>
</dbReference>
<keyword evidence="4 9" id="KW-0547">Nucleotide-binding</keyword>
<evidence type="ECO:0000313" key="13">
    <source>
        <dbReference type="RefSeq" id="XP_034099231.1"/>
    </source>
</evidence>
<evidence type="ECO:0000256" key="4">
    <source>
        <dbReference type="ARBA" id="ARBA00022741"/>
    </source>
</evidence>
<dbReference type="Proteomes" id="UP000515160">
    <property type="component" value="Chromosome X"/>
</dbReference>
<dbReference type="GO" id="GO:0005524">
    <property type="term" value="F:ATP binding"/>
    <property type="evidence" value="ECO:0007669"/>
    <property type="project" value="UniProtKB-UniRule"/>
</dbReference>
<dbReference type="GO" id="GO:0004674">
    <property type="term" value="F:protein serine/threonine kinase activity"/>
    <property type="evidence" value="ECO:0007669"/>
    <property type="project" value="UniProtKB-KW"/>
</dbReference>
<dbReference type="EC" id="2.7.11.1" evidence="1"/>
<feature type="domain" description="Protein kinase" evidence="11">
    <location>
        <begin position="4"/>
        <end position="254"/>
    </location>
</feature>
<evidence type="ECO:0000256" key="3">
    <source>
        <dbReference type="ARBA" id="ARBA00022679"/>
    </source>
</evidence>
<dbReference type="InterPro" id="IPR008271">
    <property type="entry name" value="Ser/Thr_kinase_AS"/>
</dbReference>
<keyword evidence="2" id="KW-0723">Serine/threonine-protein kinase</keyword>
<evidence type="ECO:0000256" key="2">
    <source>
        <dbReference type="ARBA" id="ARBA00022527"/>
    </source>
</evidence>
<evidence type="ECO:0000256" key="10">
    <source>
        <dbReference type="SAM" id="MobiDB-lite"/>
    </source>
</evidence>
<evidence type="ECO:0000256" key="9">
    <source>
        <dbReference type="PROSITE-ProRule" id="PRU10141"/>
    </source>
</evidence>
<dbReference type="RefSeq" id="XP_034099231.1">
    <property type="nucleotide sequence ID" value="XM_034243340.2"/>
</dbReference>
<evidence type="ECO:0000256" key="1">
    <source>
        <dbReference type="ARBA" id="ARBA00012513"/>
    </source>
</evidence>
<dbReference type="OrthoDB" id="266718at2759"/>
<protein>
    <recommendedName>
        <fullName evidence="1">non-specific serine/threonine protein kinase</fullName>
        <ecNumber evidence="1">2.7.11.1</ecNumber>
    </recommendedName>
</protein>
<keyword evidence="3" id="KW-0808">Transferase</keyword>
<evidence type="ECO:0000256" key="7">
    <source>
        <dbReference type="ARBA" id="ARBA00047899"/>
    </source>
</evidence>
<evidence type="ECO:0000256" key="8">
    <source>
        <dbReference type="ARBA" id="ARBA00048679"/>
    </source>
</evidence>
<accession>A0A6P8W6G0</accession>
<dbReference type="InterPro" id="IPR000719">
    <property type="entry name" value="Prot_kinase_dom"/>
</dbReference>
<dbReference type="PROSITE" id="PS51257">
    <property type="entry name" value="PROKAR_LIPOPROTEIN"/>
    <property type="match status" value="1"/>
</dbReference>
<feature type="binding site" evidence="9">
    <location>
        <position position="33"/>
    </location>
    <ligand>
        <name>ATP</name>
        <dbReference type="ChEBI" id="CHEBI:30616"/>
    </ligand>
</feature>
<dbReference type="PANTHER" id="PTHR22983">
    <property type="entry name" value="PROTEIN KINASE RELATED"/>
    <property type="match status" value="1"/>
</dbReference>
<keyword evidence="5 13" id="KW-0418">Kinase</keyword>
<feature type="region of interest" description="Disordered" evidence="10">
    <location>
        <begin position="483"/>
        <end position="521"/>
    </location>
</feature>
<name>A0A6P8W6G0_DROAB</name>
<dbReference type="GO" id="GO:0007224">
    <property type="term" value="P:smoothened signaling pathway"/>
    <property type="evidence" value="ECO:0007669"/>
    <property type="project" value="TreeGrafter"/>
</dbReference>
<dbReference type="GO" id="GO:0005737">
    <property type="term" value="C:cytoplasm"/>
    <property type="evidence" value="ECO:0007669"/>
    <property type="project" value="TreeGrafter"/>
</dbReference>
<dbReference type="GeneID" id="117564517"/>
<dbReference type="CTD" id="32855"/>
<dbReference type="InterPro" id="IPR011009">
    <property type="entry name" value="Kinase-like_dom_sf"/>
</dbReference>
<gene>
    <name evidence="13" type="primary">LOC117564517</name>
</gene>
<dbReference type="Pfam" id="PF00069">
    <property type="entry name" value="Pkinase"/>
    <property type="match status" value="1"/>
</dbReference>
<evidence type="ECO:0000256" key="6">
    <source>
        <dbReference type="ARBA" id="ARBA00022840"/>
    </source>
</evidence>